<dbReference type="SMART" id="SM00633">
    <property type="entry name" value="Glyco_10"/>
    <property type="match status" value="1"/>
</dbReference>
<dbReference type="InterPro" id="IPR018247">
    <property type="entry name" value="EF_Hand_1_Ca_BS"/>
</dbReference>
<keyword evidence="4" id="KW-0378">Hydrolase</keyword>
<evidence type="ECO:0000259" key="9">
    <source>
        <dbReference type="PROSITE" id="PS51175"/>
    </source>
</evidence>
<evidence type="ECO:0000256" key="5">
    <source>
        <dbReference type="ARBA" id="ARBA00023277"/>
    </source>
</evidence>
<dbReference type="PANTHER" id="PTHR43772:SF2">
    <property type="entry name" value="PUTATIVE (AFU_ORTHOLOGUE AFUA_2G04480)-RELATED"/>
    <property type="match status" value="1"/>
</dbReference>
<dbReference type="PROSITE" id="PS00018">
    <property type="entry name" value="EF_HAND_1"/>
    <property type="match status" value="1"/>
</dbReference>
<organism evidence="11 12">
    <name type="scientific">Marinobacter lacisalsi</name>
    <dbReference type="NCBI Taxonomy" id="475979"/>
    <lineage>
        <taxon>Bacteria</taxon>
        <taxon>Pseudomonadati</taxon>
        <taxon>Pseudomonadota</taxon>
        <taxon>Gammaproteobacteria</taxon>
        <taxon>Pseudomonadales</taxon>
        <taxon>Marinobacteraceae</taxon>
        <taxon>Marinobacter</taxon>
    </lineage>
</organism>
<dbReference type="CDD" id="cd09003">
    <property type="entry name" value="GH43_XynD-like"/>
    <property type="match status" value="1"/>
</dbReference>
<dbReference type="Proteomes" id="UP001595798">
    <property type="component" value="Unassembled WGS sequence"/>
</dbReference>
<keyword evidence="5" id="KW-0119">Carbohydrate metabolism</keyword>
<evidence type="ECO:0000259" key="10">
    <source>
        <dbReference type="PROSITE" id="PS51760"/>
    </source>
</evidence>
<name>A0ABV8QCF1_9GAMM</name>
<dbReference type="Gene3D" id="2.60.60.40">
    <property type="match status" value="1"/>
</dbReference>
<evidence type="ECO:0000256" key="7">
    <source>
        <dbReference type="ARBA" id="ARBA00023326"/>
    </source>
</evidence>
<dbReference type="RefSeq" id="WP_379884901.1">
    <property type="nucleotide sequence ID" value="NZ_JBHSDI010000001.1"/>
</dbReference>
<dbReference type="SUPFAM" id="SSF51445">
    <property type="entry name" value="(Trans)glycosidases"/>
    <property type="match status" value="1"/>
</dbReference>
<keyword evidence="3 8" id="KW-0732">Signal</keyword>
<evidence type="ECO:0000256" key="6">
    <source>
        <dbReference type="ARBA" id="ARBA00023295"/>
    </source>
</evidence>
<dbReference type="Pfam" id="PF04616">
    <property type="entry name" value="Glyco_hydro_43"/>
    <property type="match status" value="1"/>
</dbReference>
<dbReference type="SUPFAM" id="SSF75005">
    <property type="entry name" value="Arabinanase/levansucrase/invertase"/>
    <property type="match status" value="1"/>
</dbReference>
<dbReference type="InterPro" id="IPR006710">
    <property type="entry name" value="Glyco_hydro_43"/>
</dbReference>
<dbReference type="SMART" id="SM00606">
    <property type="entry name" value="CBD_IV"/>
    <property type="match status" value="1"/>
</dbReference>
<dbReference type="Gene3D" id="2.60.120.260">
    <property type="entry name" value="Galactose-binding domain-like"/>
    <property type="match status" value="1"/>
</dbReference>
<keyword evidence="7" id="KW-0624">Polysaccharide degradation</keyword>
<evidence type="ECO:0000313" key="12">
    <source>
        <dbReference type="Proteomes" id="UP001595798"/>
    </source>
</evidence>
<dbReference type="InterPro" id="IPR031768">
    <property type="entry name" value="CBM60_xylan-bd"/>
</dbReference>
<dbReference type="Gene3D" id="2.115.10.20">
    <property type="entry name" value="Glycosyl hydrolase domain, family 43"/>
    <property type="match status" value="1"/>
</dbReference>
<dbReference type="InterPro" id="IPR006584">
    <property type="entry name" value="Cellulose-bd_IV"/>
</dbReference>
<feature type="domain" description="CBM6" evidence="9">
    <location>
        <begin position="331"/>
        <end position="448"/>
    </location>
</feature>
<evidence type="ECO:0000313" key="11">
    <source>
        <dbReference type="EMBL" id="MFC4257662.1"/>
    </source>
</evidence>
<dbReference type="Pfam" id="PF03422">
    <property type="entry name" value="CBM_6"/>
    <property type="match status" value="1"/>
</dbReference>
<accession>A0ABV8QCF1</accession>
<keyword evidence="6" id="KW-0326">Glycosidase</keyword>
<feature type="chain" id="PRO_5045298144" evidence="8">
    <location>
        <begin position="32"/>
        <end position="900"/>
    </location>
</feature>
<dbReference type="Pfam" id="PF16841">
    <property type="entry name" value="CBM60"/>
    <property type="match status" value="1"/>
</dbReference>
<evidence type="ECO:0000256" key="2">
    <source>
        <dbReference type="ARBA" id="ARBA00022651"/>
    </source>
</evidence>
<dbReference type="InterPro" id="IPR005084">
    <property type="entry name" value="CBM6"/>
</dbReference>
<gene>
    <name evidence="11" type="ORF">ACFOZ5_01315</name>
</gene>
<evidence type="ECO:0000256" key="3">
    <source>
        <dbReference type="ARBA" id="ARBA00022729"/>
    </source>
</evidence>
<feature type="signal peptide" evidence="8">
    <location>
        <begin position="1"/>
        <end position="31"/>
    </location>
</feature>
<reference evidence="12" key="1">
    <citation type="journal article" date="2019" name="Int. J. Syst. Evol. Microbiol.">
        <title>The Global Catalogue of Microorganisms (GCM) 10K type strain sequencing project: providing services to taxonomists for standard genome sequencing and annotation.</title>
        <authorList>
            <consortium name="The Broad Institute Genomics Platform"/>
            <consortium name="The Broad Institute Genome Sequencing Center for Infectious Disease"/>
            <person name="Wu L."/>
            <person name="Ma J."/>
        </authorList>
    </citation>
    <scope>NUCLEOTIDE SEQUENCE [LARGE SCALE GENOMIC DNA]</scope>
    <source>
        <strain evidence="12">CECT 7297</strain>
    </source>
</reference>
<dbReference type="PROSITE" id="PS51175">
    <property type="entry name" value="CBM6"/>
    <property type="match status" value="1"/>
</dbReference>
<dbReference type="InterPro" id="IPR008979">
    <property type="entry name" value="Galactose-bd-like_sf"/>
</dbReference>
<dbReference type="Gene3D" id="3.20.20.80">
    <property type="entry name" value="Glycosidases"/>
    <property type="match status" value="1"/>
</dbReference>
<dbReference type="InterPro" id="IPR001000">
    <property type="entry name" value="GH10_dom"/>
</dbReference>
<dbReference type="InterPro" id="IPR052176">
    <property type="entry name" value="Glycosyl_Hydrlase_43_Enz"/>
</dbReference>
<protein>
    <submittedName>
        <fullName evidence="11">Endo-1,4-beta-xylanase</fullName>
    </submittedName>
</protein>
<dbReference type="InterPro" id="IPR023296">
    <property type="entry name" value="Glyco_hydro_beta-prop_sf"/>
</dbReference>
<keyword evidence="12" id="KW-1185">Reference proteome</keyword>
<dbReference type="PANTHER" id="PTHR43772">
    <property type="entry name" value="ENDO-1,4-BETA-XYLANASE"/>
    <property type="match status" value="1"/>
</dbReference>
<keyword evidence="2" id="KW-0858">Xylan degradation</keyword>
<dbReference type="SUPFAM" id="SSF49785">
    <property type="entry name" value="Galactose-binding domain-like"/>
    <property type="match status" value="1"/>
</dbReference>
<dbReference type="Pfam" id="PF00331">
    <property type="entry name" value="Glyco_hydro_10"/>
    <property type="match status" value="1"/>
</dbReference>
<dbReference type="EMBL" id="JBHSDI010000001">
    <property type="protein sequence ID" value="MFC4257662.1"/>
    <property type="molecule type" value="Genomic_DNA"/>
</dbReference>
<dbReference type="PROSITE" id="PS51760">
    <property type="entry name" value="GH10_2"/>
    <property type="match status" value="1"/>
</dbReference>
<dbReference type="InterPro" id="IPR017853">
    <property type="entry name" value="GH"/>
</dbReference>
<dbReference type="CDD" id="cd04084">
    <property type="entry name" value="CBM6_xylanase-like"/>
    <property type="match status" value="1"/>
</dbReference>
<evidence type="ECO:0000256" key="4">
    <source>
        <dbReference type="ARBA" id="ARBA00022801"/>
    </source>
</evidence>
<comment type="caution">
    <text evidence="11">The sequence shown here is derived from an EMBL/GenBank/DDBJ whole genome shotgun (WGS) entry which is preliminary data.</text>
</comment>
<proteinExistence type="inferred from homology"/>
<evidence type="ECO:0000256" key="8">
    <source>
        <dbReference type="SAM" id="SignalP"/>
    </source>
</evidence>
<sequence length="900" mass="100005">MLNRATLNPASLFKALVLVSTCLVTAGPAVASNPIVTHAYTADPAARVMNGRVYVVTTHDQPGQTDYSQLVDYRLFSSDDMENWQDHGIIWNSREDSSWANLAYAPDIIERNGKYYLYFPDGGSTIGVAVADRPEGPYRDPIGGPLVHRSIPNANVEWVFDPGVFIDDDGQAYLYFGGGGPGNARVIRLNDDMISTRGSAITLDVPYFFEALHMHKRNGTYYLSYSTNSQNGIRIDYMTSNSPVSGFTHRGTILPNPWENNNNNNHQSIVEFDNDWYLFYHNRALSNAQGGTTYMRSINVDRLTYNSNGLIPQVDAGPGGVSAISTVDAFAVNQAERFSEQSNINIEPASEGTQNLMMPGQSWVKVSNVDFGNGASGFQARVAGEVQSGIQVILDDINNPPVATLQTTSTGGWQTWETQTVNFNQVTGVHDVYLRSIGYHNLNWFRFVAGESDGQPGQPADPNRKFLGNIVDAGNANFTRYWNQVTPENSGKWESVEPRRDGYSWSKMDEAYNFAKSGNMPFKHHTFVWGSQEPNWLGSLSNADRAAEVEELIRDTCRRYPDMEMIDVVNEPIHAPSNARWGLGGDGATGWDWIVRSFELARQYCPNSKLLLNEYGIINDRAKATRYRQIVEILNDRGLIDGMGLQSHSFNLVGYDAATLKGNLDFLAQAGVPIYISEWDIDGSDQMQLNEFRQKFPVVWEHPAVAGVTLWGYMVGRTWMDNSGLMYADGTERPALAWLREYTEQNTDTPPPPTSGSGDILVRARGTQGDEQIRLIVSGESVAQWTLSTGYRDYTYSVDAEGDILVEFVNDADGRDVQVDYLQVNNETRQAEDMSHNTGAWDGECGGGTLSEWLHCNGSVGFGTTYDCYSGSCSGTSEPVTQPGSTLRDRWAAIRDRWRF</sequence>
<feature type="domain" description="GH10" evidence="10">
    <location>
        <begin position="461"/>
        <end position="742"/>
    </location>
</feature>
<comment type="similarity">
    <text evidence="1">Belongs to the glycosyl hydrolase 43 family.</text>
</comment>
<evidence type="ECO:0000256" key="1">
    <source>
        <dbReference type="ARBA" id="ARBA00009865"/>
    </source>
</evidence>